<dbReference type="EMBL" id="KV442021">
    <property type="protein sequence ID" value="OAQ33385.1"/>
    <property type="molecule type" value="Genomic_DNA"/>
</dbReference>
<organism evidence="7 8">
    <name type="scientific">Linnemannia elongata AG-77</name>
    <dbReference type="NCBI Taxonomy" id="1314771"/>
    <lineage>
        <taxon>Eukaryota</taxon>
        <taxon>Fungi</taxon>
        <taxon>Fungi incertae sedis</taxon>
        <taxon>Mucoromycota</taxon>
        <taxon>Mortierellomycotina</taxon>
        <taxon>Mortierellomycetes</taxon>
        <taxon>Mortierellales</taxon>
        <taxon>Mortierellaceae</taxon>
        <taxon>Linnemannia</taxon>
    </lineage>
</organism>
<proteinExistence type="predicted"/>
<dbReference type="Pfam" id="PF11969">
    <property type="entry name" value="DcpS_C"/>
    <property type="match status" value="1"/>
</dbReference>
<dbReference type="PROSITE" id="PS51084">
    <property type="entry name" value="HIT_2"/>
    <property type="match status" value="1"/>
</dbReference>
<gene>
    <name evidence="7" type="ORF">K457DRAFT_15425</name>
</gene>
<evidence type="ECO:0000313" key="7">
    <source>
        <dbReference type="EMBL" id="OAQ33385.1"/>
    </source>
</evidence>
<dbReference type="InterPro" id="IPR011146">
    <property type="entry name" value="HIT-like"/>
</dbReference>
<feature type="domain" description="HIT" evidence="6">
    <location>
        <begin position="16"/>
        <end position="122"/>
    </location>
</feature>
<dbReference type="OrthoDB" id="1915375at2759"/>
<dbReference type="STRING" id="1314771.A0A197K7C1"/>
<dbReference type="InterPro" id="IPR036265">
    <property type="entry name" value="HIT-like_sf"/>
</dbReference>
<keyword evidence="2" id="KW-0378">Hydrolase</keyword>
<dbReference type="Gene3D" id="3.30.428.10">
    <property type="entry name" value="HIT-like"/>
    <property type="match status" value="1"/>
</dbReference>
<dbReference type="PANTHER" id="PTHR12486">
    <property type="entry name" value="APRATAXIN-RELATED"/>
    <property type="match status" value="1"/>
</dbReference>
<reference evidence="7 8" key="1">
    <citation type="submission" date="2016-05" db="EMBL/GenBank/DDBJ databases">
        <title>Genome sequencing reveals origins of a unique bacterial endosymbiosis in the earliest lineages of terrestrial Fungi.</title>
        <authorList>
            <consortium name="DOE Joint Genome Institute"/>
            <person name="Uehling J."/>
            <person name="Gryganskyi A."/>
            <person name="Hameed K."/>
            <person name="Tschaplinski T."/>
            <person name="Misztal P."/>
            <person name="Wu S."/>
            <person name="Desiro A."/>
            <person name="Vande Pol N."/>
            <person name="Du Z.-Y."/>
            <person name="Zienkiewicz A."/>
            <person name="Zienkiewicz K."/>
            <person name="Morin E."/>
            <person name="Tisserant E."/>
            <person name="Splivallo R."/>
            <person name="Hainaut M."/>
            <person name="Henrissat B."/>
            <person name="Ohm R."/>
            <person name="Kuo A."/>
            <person name="Yan J."/>
            <person name="Lipzen A."/>
            <person name="Nolan M."/>
            <person name="Labutti K."/>
            <person name="Barry K."/>
            <person name="Goldstein A."/>
            <person name="Labbe J."/>
            <person name="Schadt C."/>
            <person name="Tuskan G."/>
            <person name="Grigoriev I."/>
            <person name="Martin F."/>
            <person name="Vilgalys R."/>
            <person name="Bonito G."/>
        </authorList>
    </citation>
    <scope>NUCLEOTIDE SEQUENCE [LARGE SCALE GENOMIC DNA]</scope>
    <source>
        <strain evidence="7 8">AG-77</strain>
    </source>
</reference>
<dbReference type="GO" id="GO:0016787">
    <property type="term" value="F:hydrolase activity"/>
    <property type="evidence" value="ECO:0007669"/>
    <property type="project" value="UniProtKB-KW"/>
</dbReference>
<protein>
    <submittedName>
        <fullName evidence="7">HIT-like protein</fullName>
    </submittedName>
</protein>
<evidence type="ECO:0000256" key="3">
    <source>
        <dbReference type="PIRSR" id="PIRSR601310-1"/>
    </source>
</evidence>
<evidence type="ECO:0000256" key="1">
    <source>
        <dbReference type="ARBA" id="ARBA00022741"/>
    </source>
</evidence>
<dbReference type="SUPFAM" id="SSF54197">
    <property type="entry name" value="HIT-like"/>
    <property type="match status" value="1"/>
</dbReference>
<dbReference type="InterPro" id="IPR001310">
    <property type="entry name" value="Histidine_triad_HIT"/>
</dbReference>
<dbReference type="GO" id="GO:0000166">
    <property type="term" value="F:nucleotide binding"/>
    <property type="evidence" value="ECO:0007669"/>
    <property type="project" value="UniProtKB-KW"/>
</dbReference>
<dbReference type="PANTHER" id="PTHR12486:SF5">
    <property type="entry name" value="ADENOSINE 5'-MONOPHOSPHORAMIDASE HINT3"/>
    <property type="match status" value="1"/>
</dbReference>
<keyword evidence="8" id="KW-1185">Reference proteome</keyword>
<sequence>MSWKTFLNKLLCRPCVFCEIVQGNTLDRVIFQDKDMVAFYDIKPAAETHILIIPVVHIESVKTIRPSDHDLILRMKAKALDLLKEHGHQPENCRLGFHVPPFNTVDHLHLHVLGGEFKTALRSAKYEIGKKWYMDLSQLLSNLEQKMRP</sequence>
<keyword evidence="1" id="KW-0547">Nucleotide-binding</keyword>
<accession>A0A197K7C1</accession>
<dbReference type="AlphaFoldDB" id="A0A197K7C1"/>
<name>A0A197K7C1_9FUNG</name>
<feature type="short sequence motif" description="Histidine triad motif" evidence="4 5">
    <location>
        <begin position="107"/>
        <end position="111"/>
    </location>
</feature>
<evidence type="ECO:0000256" key="4">
    <source>
        <dbReference type="PIRSR" id="PIRSR601310-3"/>
    </source>
</evidence>
<evidence type="ECO:0000256" key="5">
    <source>
        <dbReference type="PROSITE-ProRule" id="PRU00464"/>
    </source>
</evidence>
<evidence type="ECO:0000256" key="2">
    <source>
        <dbReference type="ARBA" id="ARBA00022801"/>
    </source>
</evidence>
<dbReference type="Proteomes" id="UP000078512">
    <property type="component" value="Unassembled WGS sequence"/>
</dbReference>
<evidence type="ECO:0000259" key="6">
    <source>
        <dbReference type="PROSITE" id="PS51084"/>
    </source>
</evidence>
<dbReference type="PRINTS" id="PR00332">
    <property type="entry name" value="HISTRIAD"/>
</dbReference>
<feature type="active site" description="Tele-AMP-histidine intermediate" evidence="3">
    <location>
        <position position="109"/>
    </location>
</feature>
<evidence type="ECO:0000313" key="8">
    <source>
        <dbReference type="Proteomes" id="UP000078512"/>
    </source>
</evidence>